<gene>
    <name evidence="1" type="ORF">G3W61_30685</name>
</gene>
<evidence type="ECO:0000313" key="2">
    <source>
        <dbReference type="Proteomes" id="UP000471082"/>
    </source>
</evidence>
<evidence type="ECO:0000313" key="1">
    <source>
        <dbReference type="EMBL" id="NEL80613.1"/>
    </source>
</evidence>
<name>A0A7X5SBT2_XANPE</name>
<organism evidence="1 2">
    <name type="scientific">Xanthomonas perforans</name>
    <dbReference type="NCBI Taxonomy" id="442694"/>
    <lineage>
        <taxon>Bacteria</taxon>
        <taxon>Pseudomonadati</taxon>
        <taxon>Pseudomonadota</taxon>
        <taxon>Gammaproteobacteria</taxon>
        <taxon>Lysobacterales</taxon>
        <taxon>Lysobacteraceae</taxon>
        <taxon>Xanthomonas</taxon>
    </lineage>
</organism>
<dbReference type="Proteomes" id="UP000471082">
    <property type="component" value="Unassembled WGS sequence"/>
</dbReference>
<dbReference type="InterPro" id="IPR011256">
    <property type="entry name" value="Reg_factor_effector_dom_sf"/>
</dbReference>
<dbReference type="Gene3D" id="3.20.80.10">
    <property type="entry name" value="Regulatory factor, effector binding domain"/>
    <property type="match status" value="1"/>
</dbReference>
<sequence length="63" mass="6956">AHRSAFATYAGHMAGLDAVRSSLRAWAATNGNDVTERPYESWKGGVDKSFTQDGTYDVYWAIK</sequence>
<dbReference type="EMBL" id="JAAGYU010001741">
    <property type="protein sequence ID" value="NEL80613.1"/>
    <property type="molecule type" value="Genomic_DNA"/>
</dbReference>
<comment type="caution">
    <text evidence="1">The sequence shown here is derived from an EMBL/GenBank/DDBJ whole genome shotgun (WGS) entry which is preliminary data.</text>
</comment>
<reference evidence="1 2" key="1">
    <citation type="submission" date="2019-11" db="EMBL/GenBank/DDBJ databases">
        <title>Genome-resolved metagenomics to study the prevalence of co-infection and intraspecific heterogeneity among plant pathogen metapopulations.</title>
        <authorList>
            <person name="Newberry E."/>
            <person name="Bhandari R."/>
            <person name="Kemble J."/>
            <person name="Sikora E."/>
            <person name="Potnis N."/>
        </authorList>
    </citation>
    <scope>NUCLEOTIDE SEQUENCE [LARGE SCALE GENOMIC DNA]</scope>
    <source>
        <strain evidence="1">Xp_Tom_Tuscaloosa_18b</strain>
    </source>
</reference>
<proteinExistence type="predicted"/>
<protein>
    <submittedName>
        <fullName evidence="1">Polyketide cyclase</fullName>
    </submittedName>
</protein>
<accession>A0A7X5SBT2</accession>
<feature type="non-terminal residue" evidence="1">
    <location>
        <position position="1"/>
    </location>
</feature>
<dbReference type="AlphaFoldDB" id="A0A7X5SBT2"/>